<gene>
    <name evidence="1" type="ORF">IAQ67_16120</name>
</gene>
<dbReference type="AlphaFoldDB" id="A0A7H0Y2W2"/>
<dbReference type="RefSeq" id="WP_190297320.1">
    <property type="nucleotide sequence ID" value="NZ_CP061172.1"/>
</dbReference>
<organism evidence="1 2">
    <name type="scientific">Paenibacillus peoriae</name>
    <dbReference type="NCBI Taxonomy" id="59893"/>
    <lineage>
        <taxon>Bacteria</taxon>
        <taxon>Bacillati</taxon>
        <taxon>Bacillota</taxon>
        <taxon>Bacilli</taxon>
        <taxon>Bacillales</taxon>
        <taxon>Paenibacillaceae</taxon>
        <taxon>Paenibacillus</taxon>
    </lineage>
</organism>
<dbReference type="Proteomes" id="UP000516384">
    <property type="component" value="Chromosome"/>
</dbReference>
<dbReference type="Gene3D" id="1.10.10.10">
    <property type="entry name" value="Winged helix-like DNA-binding domain superfamily/Winged helix DNA-binding domain"/>
    <property type="match status" value="1"/>
</dbReference>
<dbReference type="EMBL" id="CP061172">
    <property type="protein sequence ID" value="QNR65420.1"/>
    <property type="molecule type" value="Genomic_DNA"/>
</dbReference>
<name>A0A7H0Y2W2_9BACL</name>
<accession>A0A7H0Y2W2</accession>
<proteinExistence type="predicted"/>
<protein>
    <recommendedName>
        <fullName evidence="3">Helix-turn-helix domain-containing protein</fullName>
    </recommendedName>
</protein>
<sequence length="94" mass="10829">MNAIHLDNGYIVIKKDYLLDDAVSWQAKGMYTYLLSLSEKATFNLSLLRTVSKNSRDSTANILKELERNGYIYREQTRNSNGQFDKNSLTFKGQ</sequence>
<reference evidence="1 2" key="1">
    <citation type="submission" date="2020-09" db="EMBL/GenBank/DDBJ databases">
        <title>Characterization of Paenibacillus peoriae strain ZF390 with broad-spectrum antimicrobial activity as a potential biocontrol agent.</title>
        <authorList>
            <person name="Li L."/>
            <person name="Zhao Y."/>
            <person name="Li B."/>
            <person name="Xie X."/>
        </authorList>
    </citation>
    <scope>NUCLEOTIDE SEQUENCE [LARGE SCALE GENOMIC DNA]</scope>
    <source>
        <strain evidence="1 2">ZF390</strain>
    </source>
</reference>
<dbReference type="InterPro" id="IPR036388">
    <property type="entry name" value="WH-like_DNA-bd_sf"/>
</dbReference>
<evidence type="ECO:0000313" key="2">
    <source>
        <dbReference type="Proteomes" id="UP000516384"/>
    </source>
</evidence>
<evidence type="ECO:0008006" key="3">
    <source>
        <dbReference type="Google" id="ProtNLM"/>
    </source>
</evidence>
<evidence type="ECO:0000313" key="1">
    <source>
        <dbReference type="EMBL" id="QNR65420.1"/>
    </source>
</evidence>